<dbReference type="Proteomes" id="UP001603418">
    <property type="component" value="Unassembled WGS sequence"/>
</dbReference>
<dbReference type="InterPro" id="IPR001254">
    <property type="entry name" value="Trypsin_dom"/>
</dbReference>
<reference evidence="2 3" key="1">
    <citation type="submission" date="2024-10" db="EMBL/GenBank/DDBJ databases">
        <title>The Natural Products Discovery Center: Release of the First 8490 Sequenced Strains for Exploring Actinobacteria Biosynthetic Diversity.</title>
        <authorList>
            <person name="Kalkreuter E."/>
            <person name="Kautsar S.A."/>
            <person name="Yang D."/>
            <person name="Bader C.D."/>
            <person name="Teijaro C.N."/>
            <person name="Fluegel L."/>
            <person name="Davis C.M."/>
            <person name="Simpson J.R."/>
            <person name="Lauterbach L."/>
            <person name="Steele A.D."/>
            <person name="Gui C."/>
            <person name="Meng S."/>
            <person name="Li G."/>
            <person name="Viehrig K."/>
            <person name="Ye F."/>
            <person name="Su P."/>
            <person name="Kiefer A.F."/>
            <person name="Nichols A."/>
            <person name="Cepeda A.J."/>
            <person name="Yan W."/>
            <person name="Fan B."/>
            <person name="Jiang Y."/>
            <person name="Adhikari A."/>
            <person name="Zheng C.-J."/>
            <person name="Schuster L."/>
            <person name="Cowan T.M."/>
            <person name="Smanski M.J."/>
            <person name="Chevrette M.G."/>
            <person name="De Carvalho L.P.S."/>
            <person name="Shen B."/>
        </authorList>
    </citation>
    <scope>NUCLEOTIDE SEQUENCE [LARGE SCALE GENOMIC DNA]</scope>
    <source>
        <strain evidence="2 3">NPDC013366</strain>
    </source>
</reference>
<keyword evidence="2" id="KW-0378">Hydrolase</keyword>
<sequence length="1390" mass="152593">MDKHRLADVRCDGTGRRKSGSGYLIAPQLVLTARHVIVDETGKVWPRITAGVGHPPSGGVERRVATVCWTDPDGADAALLHLDAPVDVPGTVRWGRPVGTEALPYSGLGYPLQTRAEDGQRLVEHLRGVLSPLAGGEGPHDLYTLDQHAAPRLRTDQRRAWSGISGAAVFCQGCLIGIVLHDDEEHENRRLRALPARRFATGSAFVDLLQKNGAPAPELMPAEVQPAIPHSGRQLEARGFTAEHSESHAEELVAMADSCTQPPEPTSSNVTDRIAQLRDKLELGVMVVIGTGLSLSTPYPTSTGLTALLWDAIDADPEARALLAAELGQPDQPAKILIGDDSARSNLAWRTVDNHILARRRFQQEMANLDLRRSAQPSTAHEELAALIHASVIECVVSLNWDTFLESAYRRQYGTEIPSGILFKPNGDAARPERPWVLPHLPGTLSPELDARIQHLVAHHPRTLLLVGYSERDRHMVEQLIAPLGHGWLICRIGPEASGIDDIPSTADTALTFLARNVREREAMSAWHSVTFTGKGDIGRALAGARLGPRDVDACPRLLEVDLLADALRRDHAVVLNGDSGCGKSITAYQATSDLLKGDGYEVLRLRDDARKRDPRQWAADLALYAHPKVLLIDDAQDLSADLVRELAETATTDQLILIVGVDHVAGGVSTYRISGAAAVGTLAYEMRKRADEILPAVRRLDDSVGEQIGDERLLDRLTEAGQAESAWRFFYTLTGGWRRTERDVLDLRDHDRADLLLLALAIAQVASVDAGVTARDLESYAHALGRDRAWIVRGLRILQVKRLTIVSDGILRCAHLKAAWALITWMLHPPQVPLPSQSRIVIPSIASAVAPAPPTPVPAARRSRRVRAALPESQIEADREAAAVLLCLALDAPGIPMRGAAWLIGRNHSSEARWVLARHGVLTRSRICALAERALSTPAGADAGMAAHLLERLLLLDESVCLDLVRNRFGNIREWLVDVSPENGWAIGDLINSLSYHDREFTENLLVDVDPHALARLVSEGGWPHIYSTTRAVDRITQGGGLRLMERVGDAYDQNSFQMLVDHPPASIEGISELLKTLAYTARDLGLSIFEKLIPYLAAQISKNPPVESQKIFDTWAFLLGFAPRFLRGRRAPDRAARRLAKKFARSLDLDQLAQSLSRPRADLTWHNFHYFVSFVWEADPAIGKAVVGRMDLDTLAAEFERSLPSPPQNHLYAVEVLHEFRPAEARELLERYEAQYATIDPFLAHMAPEMTIRLLRRGLPLDLGLPSQHWEFAAELLNSLASYDTQVAVELAAANCSGFVAGLSPNYTDPFEGLSAWVQACDTHAPGLVDDVIRLLPSGAVANWARALRKRNRRREIAPLLYRALETDGAAVAEAQELMRQFPSLKQP</sequence>
<organism evidence="2 3">
    <name type="scientific">Streptomyces eurythermus</name>
    <dbReference type="NCBI Taxonomy" id="42237"/>
    <lineage>
        <taxon>Bacteria</taxon>
        <taxon>Bacillati</taxon>
        <taxon>Actinomycetota</taxon>
        <taxon>Actinomycetes</taxon>
        <taxon>Kitasatosporales</taxon>
        <taxon>Streptomycetaceae</taxon>
        <taxon>Streptomyces</taxon>
    </lineage>
</organism>
<dbReference type="GO" id="GO:0016787">
    <property type="term" value="F:hydrolase activity"/>
    <property type="evidence" value="ECO:0007669"/>
    <property type="project" value="UniProtKB-KW"/>
</dbReference>
<dbReference type="RefSeq" id="WP_106980828.1">
    <property type="nucleotide sequence ID" value="NZ_JBFACJ010000008.1"/>
</dbReference>
<dbReference type="InterPro" id="IPR027417">
    <property type="entry name" value="P-loop_NTPase"/>
</dbReference>
<dbReference type="SUPFAM" id="SSF52540">
    <property type="entry name" value="P-loop containing nucleoside triphosphate hydrolases"/>
    <property type="match status" value="1"/>
</dbReference>
<accession>A0ABW6YQD0</accession>
<dbReference type="EMBL" id="JBICBM010000002">
    <property type="protein sequence ID" value="MFF9881045.1"/>
    <property type="molecule type" value="Genomic_DNA"/>
</dbReference>
<comment type="caution">
    <text evidence="2">The sequence shown here is derived from an EMBL/GenBank/DDBJ whole genome shotgun (WGS) entry which is preliminary data.</text>
</comment>
<feature type="domain" description="Peptidase S1" evidence="1">
    <location>
        <begin position="20"/>
        <end position="184"/>
    </location>
</feature>
<keyword evidence="3" id="KW-1185">Reference proteome</keyword>
<proteinExistence type="predicted"/>
<name>A0ABW6YQD0_9ACTN</name>
<dbReference type="SUPFAM" id="SSF50494">
    <property type="entry name" value="Trypsin-like serine proteases"/>
    <property type="match status" value="1"/>
</dbReference>
<gene>
    <name evidence="2" type="ORF">ACF1HC_05395</name>
</gene>
<dbReference type="Pfam" id="PF00089">
    <property type="entry name" value="Trypsin"/>
    <property type="match status" value="1"/>
</dbReference>
<evidence type="ECO:0000259" key="1">
    <source>
        <dbReference type="Pfam" id="PF00089"/>
    </source>
</evidence>
<dbReference type="InterPro" id="IPR029035">
    <property type="entry name" value="DHS-like_NAD/FAD-binding_dom"/>
</dbReference>
<evidence type="ECO:0000313" key="3">
    <source>
        <dbReference type="Proteomes" id="UP001603418"/>
    </source>
</evidence>
<protein>
    <submittedName>
        <fullName evidence="2">Trypsin-like serine protease</fullName>
        <ecNumber evidence="2">3.4.21.-</ecNumber>
    </submittedName>
</protein>
<evidence type="ECO:0000313" key="2">
    <source>
        <dbReference type="EMBL" id="MFF9881045.1"/>
    </source>
</evidence>
<dbReference type="InterPro" id="IPR009003">
    <property type="entry name" value="Peptidase_S1_PA"/>
</dbReference>
<dbReference type="EC" id="3.4.21.-" evidence="2"/>
<dbReference type="SUPFAM" id="SSF52467">
    <property type="entry name" value="DHS-like NAD/FAD-binding domain"/>
    <property type="match status" value="1"/>
</dbReference>